<dbReference type="InterPro" id="IPR029055">
    <property type="entry name" value="Ntn_hydrolases_N"/>
</dbReference>
<dbReference type="SUPFAM" id="SSF56235">
    <property type="entry name" value="N-terminal nucleophile aminohydrolases (Ntn hydrolases)"/>
    <property type="match status" value="1"/>
</dbReference>
<dbReference type="AlphaFoldDB" id="A0A2M8QA26"/>
<dbReference type="InterPro" id="IPR047794">
    <property type="entry name" value="C45_proenzyme-like"/>
</dbReference>
<comment type="caution">
    <text evidence="2">The sequence shown here is derived from an EMBL/GenBank/DDBJ whole genome shotgun (WGS) entry which is preliminary data.</text>
</comment>
<dbReference type="Gene3D" id="3.60.60.10">
    <property type="entry name" value="Penicillin V Acylase, Chain A"/>
    <property type="match status" value="1"/>
</dbReference>
<gene>
    <name evidence="2" type="ORF">CUN48_12730</name>
</gene>
<sequence>MGLSAGLLPWDEAPDYRFFDLRGSHAQLGYALGEADPPFRMQFWWWPPPAARFADACYDVLRDIHPHLVDELHAYADAQRLPVRELWRKCCRVNLKARLSPRQAVGRELAEGCSTFVWYVSTPAPDGEAGHRVVVGRNYDYLPQQARRQRIRFAPDCCAHPSIGARGSVPCGRYDGMNRHGLFAALHVVMTETPAEDEVKPGVPFHLVLRIALELCRTAREARDLLMRIPHLSSLNYLLADARDAFVIEADPRRVRVIEHDLASGAQDVCAATNHFRHPDMRPLQGNRAFANSECRLAFLQNQVNLQARRADLRLADLSVDALLDYAGAIMADRSAPMCGLTGSLTTLWSCVAELTTKRIRYAAGPPCFTPYTEMPAFSSSP</sequence>
<accession>A0A2M8QA26</accession>
<evidence type="ECO:0000259" key="1">
    <source>
        <dbReference type="Pfam" id="PF03417"/>
    </source>
</evidence>
<protein>
    <recommendedName>
        <fullName evidence="1">Peptidase C45 hydrolase domain-containing protein</fullName>
    </recommendedName>
</protein>
<dbReference type="InterPro" id="IPR047801">
    <property type="entry name" value="Peptidase_C45"/>
</dbReference>
<dbReference type="Pfam" id="PF03417">
    <property type="entry name" value="AAT"/>
    <property type="match status" value="1"/>
</dbReference>
<proteinExistence type="predicted"/>
<dbReference type="Proteomes" id="UP000230790">
    <property type="component" value="Unassembled WGS sequence"/>
</dbReference>
<organism evidence="2 3">
    <name type="scientific">Candidatus Thermofonsia Clade 3 bacterium</name>
    <dbReference type="NCBI Taxonomy" id="2364212"/>
    <lineage>
        <taxon>Bacteria</taxon>
        <taxon>Bacillati</taxon>
        <taxon>Chloroflexota</taxon>
        <taxon>Candidatus Thermofontia</taxon>
        <taxon>Candidatus Thermofonsia Clade 3</taxon>
    </lineage>
</organism>
<evidence type="ECO:0000313" key="2">
    <source>
        <dbReference type="EMBL" id="PJF46649.1"/>
    </source>
</evidence>
<dbReference type="EMBL" id="PGTN01000115">
    <property type="protein sequence ID" value="PJF46649.1"/>
    <property type="molecule type" value="Genomic_DNA"/>
</dbReference>
<feature type="domain" description="Peptidase C45 hydrolase" evidence="1">
    <location>
        <begin position="132"/>
        <end position="304"/>
    </location>
</feature>
<name>A0A2M8QA26_9CHLR</name>
<evidence type="ECO:0000313" key="3">
    <source>
        <dbReference type="Proteomes" id="UP000230790"/>
    </source>
</evidence>
<reference evidence="2 3" key="1">
    <citation type="submission" date="2017-11" db="EMBL/GenBank/DDBJ databases">
        <title>Evolution of Phototrophy in the Chloroflexi Phylum Driven by Horizontal Gene Transfer.</title>
        <authorList>
            <person name="Ward L.M."/>
            <person name="Hemp J."/>
            <person name="Shih P.M."/>
            <person name="Mcglynn S.E."/>
            <person name="Fischer W."/>
        </authorList>
    </citation>
    <scope>NUCLEOTIDE SEQUENCE [LARGE SCALE GENOMIC DNA]</scope>
    <source>
        <strain evidence="2">JP3_7</strain>
    </source>
</reference>
<dbReference type="InterPro" id="IPR005079">
    <property type="entry name" value="Peptidase_C45_hydrolase"/>
</dbReference>
<dbReference type="NCBIfam" id="NF040521">
    <property type="entry name" value="C45_proenzyme"/>
    <property type="match status" value="1"/>
</dbReference>
<dbReference type="PANTHER" id="PTHR34180">
    <property type="entry name" value="PEPTIDASE C45"/>
    <property type="match status" value="1"/>
</dbReference>
<dbReference type="PANTHER" id="PTHR34180:SF1">
    <property type="entry name" value="BETA-ALANYL-DOPAMINE_CARCININE HYDROLASE"/>
    <property type="match status" value="1"/>
</dbReference>